<sequence>HAAEFFKVDPHKALMLGDSINDVQAARAAGFQIICVSYGYNHGEDIRKANPDAVIDSLTQLDSVISYQ</sequence>
<dbReference type="AlphaFoldDB" id="A0A176RXH6"/>
<evidence type="ECO:0000256" key="1">
    <source>
        <dbReference type="ARBA" id="ARBA00000830"/>
    </source>
</evidence>
<dbReference type="PANTHER" id="PTHR43434">
    <property type="entry name" value="PHOSPHOGLYCOLATE PHOSPHATASE"/>
    <property type="match status" value="1"/>
</dbReference>
<dbReference type="Gene3D" id="3.40.50.1000">
    <property type="entry name" value="HAD superfamily/HAD-like"/>
    <property type="match status" value="1"/>
</dbReference>
<gene>
    <name evidence="5" type="ORF">THIOM_003811</name>
</gene>
<keyword evidence="6" id="KW-1185">Reference proteome</keyword>
<evidence type="ECO:0000256" key="2">
    <source>
        <dbReference type="ARBA" id="ARBA00004818"/>
    </source>
</evidence>
<organism evidence="5 6">
    <name type="scientific">Candidatus Thiomargarita nelsonii</name>
    <dbReference type="NCBI Taxonomy" id="1003181"/>
    <lineage>
        <taxon>Bacteria</taxon>
        <taxon>Pseudomonadati</taxon>
        <taxon>Pseudomonadota</taxon>
        <taxon>Gammaproteobacteria</taxon>
        <taxon>Thiotrichales</taxon>
        <taxon>Thiotrichaceae</taxon>
        <taxon>Thiomargarita</taxon>
    </lineage>
</organism>
<protein>
    <recommendedName>
        <fullName evidence="4">phosphoglycolate phosphatase</fullName>
        <ecNumber evidence="4">3.1.3.18</ecNumber>
    </recommendedName>
</protein>
<dbReference type="GO" id="GO:0008967">
    <property type="term" value="F:phosphoglycolate phosphatase activity"/>
    <property type="evidence" value="ECO:0007669"/>
    <property type="project" value="UniProtKB-EC"/>
</dbReference>
<evidence type="ECO:0000256" key="3">
    <source>
        <dbReference type="ARBA" id="ARBA00006171"/>
    </source>
</evidence>
<feature type="non-terminal residue" evidence="5">
    <location>
        <position position="1"/>
    </location>
</feature>
<dbReference type="InterPro" id="IPR023214">
    <property type="entry name" value="HAD_sf"/>
</dbReference>
<dbReference type="EMBL" id="LUTY01002340">
    <property type="protein sequence ID" value="OAD20483.1"/>
    <property type="molecule type" value="Genomic_DNA"/>
</dbReference>
<dbReference type="EC" id="3.1.3.18" evidence="4"/>
<evidence type="ECO:0000313" key="6">
    <source>
        <dbReference type="Proteomes" id="UP000076962"/>
    </source>
</evidence>
<evidence type="ECO:0000256" key="4">
    <source>
        <dbReference type="ARBA" id="ARBA00013078"/>
    </source>
</evidence>
<dbReference type="PATRIC" id="fig|1003181.4.peg.5042"/>
<dbReference type="InterPro" id="IPR036412">
    <property type="entry name" value="HAD-like_sf"/>
</dbReference>
<comment type="similarity">
    <text evidence="3">Belongs to the HAD-like hydrolase superfamily. CbbY/CbbZ/Gph/YieH family.</text>
</comment>
<comment type="pathway">
    <text evidence="2">Organic acid metabolism; glycolate biosynthesis; glycolate from 2-phosphoglycolate: step 1/1.</text>
</comment>
<proteinExistence type="inferred from homology"/>
<reference evidence="5 6" key="1">
    <citation type="submission" date="2016-05" db="EMBL/GenBank/DDBJ databases">
        <title>Single-cell genome of chain-forming Candidatus Thiomargarita nelsonii and comparison to other large sulfur-oxidizing bacteria.</title>
        <authorList>
            <person name="Winkel M."/>
            <person name="Salman V."/>
            <person name="Woyke T."/>
            <person name="Schulz-Vogt H."/>
            <person name="Richter M."/>
            <person name="Flood B."/>
            <person name="Bailey J."/>
            <person name="Amann R."/>
            <person name="Mussmann M."/>
        </authorList>
    </citation>
    <scope>NUCLEOTIDE SEQUENCE [LARGE SCALE GENOMIC DNA]</scope>
    <source>
        <strain evidence="5 6">THI036</strain>
    </source>
</reference>
<dbReference type="Pfam" id="PF13242">
    <property type="entry name" value="Hydrolase_like"/>
    <property type="match status" value="1"/>
</dbReference>
<dbReference type="Proteomes" id="UP000076962">
    <property type="component" value="Unassembled WGS sequence"/>
</dbReference>
<comment type="caution">
    <text evidence="5">The sequence shown here is derived from an EMBL/GenBank/DDBJ whole genome shotgun (WGS) entry which is preliminary data.</text>
</comment>
<dbReference type="PANTHER" id="PTHR43434:SF1">
    <property type="entry name" value="PHOSPHOGLYCOLATE PHOSPHATASE"/>
    <property type="match status" value="1"/>
</dbReference>
<dbReference type="SUPFAM" id="SSF56784">
    <property type="entry name" value="HAD-like"/>
    <property type="match status" value="1"/>
</dbReference>
<evidence type="ECO:0000313" key="5">
    <source>
        <dbReference type="EMBL" id="OAD20483.1"/>
    </source>
</evidence>
<name>A0A176RXH6_9GAMM</name>
<accession>A0A176RXH6</accession>
<dbReference type="GO" id="GO:0005829">
    <property type="term" value="C:cytosol"/>
    <property type="evidence" value="ECO:0007669"/>
    <property type="project" value="TreeGrafter"/>
</dbReference>
<dbReference type="GO" id="GO:0006281">
    <property type="term" value="P:DNA repair"/>
    <property type="evidence" value="ECO:0007669"/>
    <property type="project" value="TreeGrafter"/>
</dbReference>
<dbReference type="InterPro" id="IPR050155">
    <property type="entry name" value="HAD-like_hydrolase_sf"/>
</dbReference>
<comment type="catalytic activity">
    <reaction evidence="1">
        <text>2-phosphoglycolate + H2O = glycolate + phosphate</text>
        <dbReference type="Rhea" id="RHEA:14369"/>
        <dbReference type="ChEBI" id="CHEBI:15377"/>
        <dbReference type="ChEBI" id="CHEBI:29805"/>
        <dbReference type="ChEBI" id="CHEBI:43474"/>
        <dbReference type="ChEBI" id="CHEBI:58033"/>
        <dbReference type="EC" id="3.1.3.18"/>
    </reaction>
</comment>